<evidence type="ECO:0000313" key="2">
    <source>
        <dbReference type="EMBL" id="GAA4095183.1"/>
    </source>
</evidence>
<protein>
    <recommendedName>
        <fullName evidence="1">Protein kinase domain-containing protein</fullName>
    </recommendedName>
</protein>
<feature type="domain" description="Protein kinase" evidence="1">
    <location>
        <begin position="22"/>
        <end position="319"/>
    </location>
</feature>
<dbReference type="PROSITE" id="PS50011">
    <property type="entry name" value="PROTEIN_KINASE_DOM"/>
    <property type="match status" value="1"/>
</dbReference>
<gene>
    <name evidence="2" type="ORF">GCM10022214_67710</name>
</gene>
<dbReference type="Gene3D" id="1.10.510.10">
    <property type="entry name" value="Transferase(Phosphotransferase) domain 1"/>
    <property type="match status" value="1"/>
</dbReference>
<dbReference type="Proteomes" id="UP001500683">
    <property type="component" value="Unassembled WGS sequence"/>
</dbReference>
<dbReference type="InterPro" id="IPR011009">
    <property type="entry name" value="Kinase-like_dom_sf"/>
</dbReference>
<sequence length="458" mass="49155">MTGAPGWDGTGRTVRDEHARAIKLTRLLGAGGQGEVWAAGDRLAVKLVTARTPRAAERLRRRLRVVRRLDLDGIAVSRPIAMLAEPAVGYTMELLDDMVALRSLAAAPARQDLGEWYAATGGLRRRLRLLARAADALGTLHARGIVYGDPSPANILVSASVENAQMMLIDVDNLVVESVVPDASLVTPGYAAPELVTARMGVSSLSDAYSLAVMVFETLALVHPFLGDEVEEGEPELLDQAFSGELPWIDDPDDDSNRSSYGVNRQAVLTTGLRGLAERTFGAGRLDPVQRPTVAEWRTKLHAAADLTMSCPQCPHTYLAGAQNCPWCGAKAPDPLIALVHLATPGETALASAGEGLAVPRGRWLCVTARTARLAAGSDRPVAWLLWEPGARLVTRNADAEPLWLTPAGGGTPVVVEPGRELAVPAYADVPAWDLHFGHESQLHRVLRFRIVKGRQRP</sequence>
<reference evidence="3" key="1">
    <citation type="journal article" date="2019" name="Int. J. Syst. Evol. Microbiol.">
        <title>The Global Catalogue of Microorganisms (GCM) 10K type strain sequencing project: providing services to taxonomists for standard genome sequencing and annotation.</title>
        <authorList>
            <consortium name="The Broad Institute Genomics Platform"/>
            <consortium name="The Broad Institute Genome Sequencing Center for Infectious Disease"/>
            <person name="Wu L."/>
            <person name="Ma J."/>
        </authorList>
    </citation>
    <scope>NUCLEOTIDE SEQUENCE [LARGE SCALE GENOMIC DNA]</scope>
    <source>
        <strain evidence="3">JCM 16702</strain>
    </source>
</reference>
<dbReference type="InterPro" id="IPR000719">
    <property type="entry name" value="Prot_kinase_dom"/>
</dbReference>
<evidence type="ECO:0000313" key="3">
    <source>
        <dbReference type="Proteomes" id="UP001500683"/>
    </source>
</evidence>
<organism evidence="2 3">
    <name type="scientific">Actinomadura miaoliensis</name>
    <dbReference type="NCBI Taxonomy" id="430685"/>
    <lineage>
        <taxon>Bacteria</taxon>
        <taxon>Bacillati</taxon>
        <taxon>Actinomycetota</taxon>
        <taxon>Actinomycetes</taxon>
        <taxon>Streptosporangiales</taxon>
        <taxon>Thermomonosporaceae</taxon>
        <taxon>Actinomadura</taxon>
    </lineage>
</organism>
<comment type="caution">
    <text evidence="2">The sequence shown here is derived from an EMBL/GenBank/DDBJ whole genome shotgun (WGS) entry which is preliminary data.</text>
</comment>
<proteinExistence type="predicted"/>
<evidence type="ECO:0000259" key="1">
    <source>
        <dbReference type="PROSITE" id="PS50011"/>
    </source>
</evidence>
<dbReference type="InterPro" id="IPR051681">
    <property type="entry name" value="Ser/Thr_Kinases-Pseudokinases"/>
</dbReference>
<name>A0ABP7WRM1_9ACTN</name>
<keyword evidence="3" id="KW-1185">Reference proteome</keyword>
<dbReference type="RefSeq" id="WP_344955760.1">
    <property type="nucleotide sequence ID" value="NZ_BAAAZG010000052.1"/>
</dbReference>
<dbReference type="Pfam" id="PF00069">
    <property type="entry name" value="Pkinase"/>
    <property type="match status" value="1"/>
</dbReference>
<dbReference type="SUPFAM" id="SSF56112">
    <property type="entry name" value="Protein kinase-like (PK-like)"/>
    <property type="match status" value="1"/>
</dbReference>
<accession>A0ABP7WRM1</accession>
<dbReference type="SMART" id="SM00220">
    <property type="entry name" value="S_TKc"/>
    <property type="match status" value="1"/>
</dbReference>
<dbReference type="PANTHER" id="PTHR44329:SF214">
    <property type="entry name" value="PROTEIN KINASE DOMAIN-CONTAINING PROTEIN"/>
    <property type="match status" value="1"/>
</dbReference>
<dbReference type="PANTHER" id="PTHR44329">
    <property type="entry name" value="SERINE/THREONINE-PROTEIN KINASE TNNI3K-RELATED"/>
    <property type="match status" value="1"/>
</dbReference>
<dbReference type="EMBL" id="BAAAZG010000052">
    <property type="protein sequence ID" value="GAA4095183.1"/>
    <property type="molecule type" value="Genomic_DNA"/>
</dbReference>